<comment type="caution">
    <text evidence="5">The sequence shown here is derived from an EMBL/GenBank/DDBJ whole genome shotgun (WGS) entry which is preliminary data.</text>
</comment>
<protein>
    <submittedName>
        <fullName evidence="5">General transcription factor 3C polypeptide 2</fullName>
    </submittedName>
</protein>
<feature type="region of interest" description="Disordered" evidence="4">
    <location>
        <begin position="1"/>
        <end position="192"/>
    </location>
</feature>
<feature type="compositionally biased region" description="Acidic residues" evidence="4">
    <location>
        <begin position="170"/>
        <end position="182"/>
    </location>
</feature>
<keyword evidence="2" id="KW-0804">Transcription</keyword>
<reference evidence="5 6" key="1">
    <citation type="submission" date="2019-03" db="EMBL/GenBank/DDBJ databases">
        <title>First draft genome of Liparis tanakae, snailfish: a comprehensive survey of snailfish specific genes.</title>
        <authorList>
            <person name="Kim W."/>
            <person name="Song I."/>
            <person name="Jeong J.-H."/>
            <person name="Kim D."/>
            <person name="Kim S."/>
            <person name="Ryu S."/>
            <person name="Song J.Y."/>
            <person name="Lee S.K."/>
        </authorList>
    </citation>
    <scope>NUCLEOTIDE SEQUENCE [LARGE SCALE GENOMIC DNA]</scope>
    <source>
        <tissue evidence="5">Muscle</tissue>
    </source>
</reference>
<organism evidence="5 6">
    <name type="scientific">Liparis tanakae</name>
    <name type="common">Tanaka's snailfish</name>
    <dbReference type="NCBI Taxonomy" id="230148"/>
    <lineage>
        <taxon>Eukaryota</taxon>
        <taxon>Metazoa</taxon>
        <taxon>Chordata</taxon>
        <taxon>Craniata</taxon>
        <taxon>Vertebrata</taxon>
        <taxon>Euteleostomi</taxon>
        <taxon>Actinopterygii</taxon>
        <taxon>Neopterygii</taxon>
        <taxon>Teleostei</taxon>
        <taxon>Neoteleostei</taxon>
        <taxon>Acanthomorphata</taxon>
        <taxon>Eupercaria</taxon>
        <taxon>Perciformes</taxon>
        <taxon>Cottioidei</taxon>
        <taxon>Cottales</taxon>
        <taxon>Liparidae</taxon>
        <taxon>Liparis</taxon>
    </lineage>
</organism>
<dbReference type="GO" id="GO:0005634">
    <property type="term" value="C:nucleus"/>
    <property type="evidence" value="ECO:0007669"/>
    <property type="project" value="UniProtKB-SubCell"/>
</dbReference>
<dbReference type="AlphaFoldDB" id="A0A4Z2FW26"/>
<feature type="compositionally biased region" description="Polar residues" evidence="4">
    <location>
        <begin position="287"/>
        <end position="298"/>
    </location>
</feature>
<feature type="compositionally biased region" description="Basic residues" evidence="4">
    <location>
        <begin position="229"/>
        <end position="239"/>
    </location>
</feature>
<sequence length="641" mass="70578">MDPIESGPGQDESPALTYSSRGRQRKKNSKYCDYETDLSSDLQSSGQNPQKTEAAGGGAAKKSPVKRGKAESDEKREATDESSEEETRKKSPRAKKTPPKKKTPAKRTPAKRTPAKKTPIKRTPAQKTPAETTPAPNGAGGVADAAQPENGTPKPKRRYVRKQPPKEPVEEPVEEQASEEETTPSGRHRRSAAKVALKYLHILANEVLNRPGDDLGPPPTGRTQSLKGRNGRKSQKRKRCDSDAAEDEDFNPDVEADEEEEGEEEETEDEEVEEDSDSGSDRPTPHHMNQSRKTPNGLTSNVMQTVWDAMNTVKQFDLETYLPQELQSAAFRVTRDGLGKEKTPLERLGRFSAKPAHPDRWDMLLCAGGPVWAMEWCPTPDGTAASQYIALGCHRGMEDKHCVNKTHGGGGLVQLWHLGTLKYNSRPDSQPALAYGLAQDSGFVWTLKWCPAGGWELPSCDRKVSKTPLSLKAPFLPRLGLLAVATSNSVVTIYSLPHPDALNHSTGLTARSQVLCAWFFWWFGDQQLDYREAVDVWFPTVNVTVPESAGVTPLSRHVLERPLGERRGGVPAGNQTLKVNVFSLVHDAALQEPQDVNLHLCDEYKSAEPSRNGHMSVSRGAFDRFGSSRADWGSKSDVRSK</sequence>
<dbReference type="EMBL" id="SRLO01000847">
    <property type="protein sequence ID" value="TNN45436.1"/>
    <property type="molecule type" value="Genomic_DNA"/>
</dbReference>
<keyword evidence="3" id="KW-0539">Nucleus</keyword>
<dbReference type="GO" id="GO:0006383">
    <property type="term" value="P:transcription by RNA polymerase III"/>
    <property type="evidence" value="ECO:0007669"/>
    <property type="project" value="TreeGrafter"/>
</dbReference>
<dbReference type="PANTHER" id="PTHR15052">
    <property type="entry name" value="RNA POLYMERASE III TRANSCRIPTION INITIATION FACTOR COMPLEX SUBUNIT"/>
    <property type="match status" value="1"/>
</dbReference>
<evidence type="ECO:0000256" key="3">
    <source>
        <dbReference type="ARBA" id="ARBA00023242"/>
    </source>
</evidence>
<evidence type="ECO:0000313" key="5">
    <source>
        <dbReference type="EMBL" id="TNN45436.1"/>
    </source>
</evidence>
<proteinExistence type="predicted"/>
<dbReference type="Proteomes" id="UP000314294">
    <property type="component" value="Unassembled WGS sequence"/>
</dbReference>
<dbReference type="PANTHER" id="PTHR15052:SF2">
    <property type="entry name" value="GENERAL TRANSCRIPTION FACTOR 3C POLYPEPTIDE 2"/>
    <property type="match status" value="1"/>
</dbReference>
<feature type="compositionally biased region" description="Polar residues" evidence="4">
    <location>
        <begin position="37"/>
        <end position="51"/>
    </location>
</feature>
<dbReference type="InterPro" id="IPR052416">
    <property type="entry name" value="GTF3C_component"/>
</dbReference>
<feature type="compositionally biased region" description="Basic residues" evidence="4">
    <location>
        <begin position="90"/>
        <end position="120"/>
    </location>
</feature>
<comment type="subcellular location">
    <subcellularLocation>
        <location evidence="1">Nucleus</location>
    </subcellularLocation>
</comment>
<accession>A0A4Z2FW26</accession>
<dbReference type="GO" id="GO:0000127">
    <property type="term" value="C:transcription factor TFIIIC complex"/>
    <property type="evidence" value="ECO:0007669"/>
    <property type="project" value="TreeGrafter"/>
</dbReference>
<evidence type="ECO:0000256" key="4">
    <source>
        <dbReference type="SAM" id="MobiDB-lite"/>
    </source>
</evidence>
<dbReference type="OrthoDB" id="4703at2759"/>
<name>A0A4Z2FW26_9TELE</name>
<evidence type="ECO:0000313" key="6">
    <source>
        <dbReference type="Proteomes" id="UP000314294"/>
    </source>
</evidence>
<feature type="compositionally biased region" description="Acidic residues" evidence="4">
    <location>
        <begin position="243"/>
        <end position="278"/>
    </location>
</feature>
<evidence type="ECO:0000256" key="1">
    <source>
        <dbReference type="ARBA" id="ARBA00004123"/>
    </source>
</evidence>
<gene>
    <name evidence="5" type="primary">Gtf3c2</name>
    <name evidence="5" type="ORF">EYF80_044382</name>
</gene>
<keyword evidence="6" id="KW-1185">Reference proteome</keyword>
<feature type="compositionally biased region" description="Basic residues" evidence="4">
    <location>
        <begin position="154"/>
        <end position="163"/>
    </location>
</feature>
<feature type="compositionally biased region" description="Basic and acidic residues" evidence="4">
    <location>
        <begin position="68"/>
        <end position="89"/>
    </location>
</feature>
<evidence type="ECO:0000256" key="2">
    <source>
        <dbReference type="ARBA" id="ARBA00023163"/>
    </source>
</evidence>
<feature type="region of interest" description="Disordered" evidence="4">
    <location>
        <begin position="207"/>
        <end position="298"/>
    </location>
</feature>